<protein>
    <submittedName>
        <fullName evidence="2">RNA-directed DNA polymerase (Reverse transcriptase)</fullName>
    </submittedName>
</protein>
<keyword evidence="2" id="KW-0548">Nucleotidyltransferase</keyword>
<dbReference type="InterPro" id="IPR000477">
    <property type="entry name" value="RT_dom"/>
</dbReference>
<dbReference type="SUPFAM" id="SSF56672">
    <property type="entry name" value="DNA/RNA polymerases"/>
    <property type="match status" value="1"/>
</dbReference>
<dbReference type="AlphaFoldDB" id="A0A392PFM0"/>
<dbReference type="Proteomes" id="UP000265520">
    <property type="component" value="Unassembled WGS sequence"/>
</dbReference>
<sequence>MLERLGFAEKWIHWMMLCVSSVNYSVLVNFEKVGPIVPGRGLRQGDPLSPYLFILVTEGLSALIKNSVARGEIHGVKICRGAPLVSHLLFADDCFLFCRSTLDETRKLMDILKTYEDASGQEINMSKSEVFFSRNLSTAAQEDLSRLMGVRHVLGTGTYLGLPSMVGRSKKSTFAFVKDRIWKRINSWRGRALSKAGKEVMIKSVLQSIPSYVMSVYLIPDTTIKEIERMMNSFWWGGGSNNGGIK</sequence>
<comment type="caution">
    <text evidence="2">The sequence shown here is derived from an EMBL/GenBank/DDBJ whole genome shotgun (WGS) entry which is preliminary data.</text>
</comment>
<keyword evidence="3" id="KW-1185">Reference proteome</keyword>
<keyword evidence="2" id="KW-0808">Transferase</keyword>
<dbReference type="PANTHER" id="PTHR33116">
    <property type="entry name" value="REVERSE TRANSCRIPTASE ZINC-BINDING DOMAIN-CONTAINING PROTEIN-RELATED-RELATED"/>
    <property type="match status" value="1"/>
</dbReference>
<organism evidence="2 3">
    <name type="scientific">Trifolium medium</name>
    <dbReference type="NCBI Taxonomy" id="97028"/>
    <lineage>
        <taxon>Eukaryota</taxon>
        <taxon>Viridiplantae</taxon>
        <taxon>Streptophyta</taxon>
        <taxon>Embryophyta</taxon>
        <taxon>Tracheophyta</taxon>
        <taxon>Spermatophyta</taxon>
        <taxon>Magnoliopsida</taxon>
        <taxon>eudicotyledons</taxon>
        <taxon>Gunneridae</taxon>
        <taxon>Pentapetalae</taxon>
        <taxon>rosids</taxon>
        <taxon>fabids</taxon>
        <taxon>Fabales</taxon>
        <taxon>Fabaceae</taxon>
        <taxon>Papilionoideae</taxon>
        <taxon>50 kb inversion clade</taxon>
        <taxon>NPAAA clade</taxon>
        <taxon>Hologalegina</taxon>
        <taxon>IRL clade</taxon>
        <taxon>Trifolieae</taxon>
        <taxon>Trifolium</taxon>
    </lineage>
</organism>
<evidence type="ECO:0000313" key="2">
    <source>
        <dbReference type="EMBL" id="MCI09675.1"/>
    </source>
</evidence>
<dbReference type="PANTHER" id="PTHR33116:SF86">
    <property type="entry name" value="REVERSE TRANSCRIPTASE DOMAIN-CONTAINING PROTEIN"/>
    <property type="match status" value="1"/>
</dbReference>
<name>A0A392PFM0_9FABA</name>
<evidence type="ECO:0000259" key="1">
    <source>
        <dbReference type="PROSITE" id="PS50878"/>
    </source>
</evidence>
<dbReference type="PROSITE" id="PS50878">
    <property type="entry name" value="RT_POL"/>
    <property type="match status" value="1"/>
</dbReference>
<accession>A0A392PFM0</accession>
<feature type="domain" description="Reverse transcriptase" evidence="1">
    <location>
        <begin position="1"/>
        <end position="152"/>
    </location>
</feature>
<feature type="non-terminal residue" evidence="2">
    <location>
        <position position="246"/>
    </location>
</feature>
<reference evidence="2 3" key="1">
    <citation type="journal article" date="2018" name="Front. Plant Sci.">
        <title>Red Clover (Trifolium pratense) and Zigzag Clover (T. medium) - A Picture of Genomic Similarities and Differences.</title>
        <authorList>
            <person name="Dluhosova J."/>
            <person name="Istvanek J."/>
            <person name="Nedelnik J."/>
            <person name="Repkova J."/>
        </authorList>
    </citation>
    <scope>NUCLEOTIDE SEQUENCE [LARGE SCALE GENOMIC DNA]</scope>
    <source>
        <strain evidence="3">cv. 10/8</strain>
        <tissue evidence="2">Leaf</tissue>
    </source>
</reference>
<dbReference type="GO" id="GO:0003964">
    <property type="term" value="F:RNA-directed DNA polymerase activity"/>
    <property type="evidence" value="ECO:0007669"/>
    <property type="project" value="UniProtKB-KW"/>
</dbReference>
<dbReference type="Pfam" id="PF00078">
    <property type="entry name" value="RVT_1"/>
    <property type="match status" value="1"/>
</dbReference>
<evidence type="ECO:0000313" key="3">
    <source>
        <dbReference type="Proteomes" id="UP000265520"/>
    </source>
</evidence>
<dbReference type="InterPro" id="IPR043502">
    <property type="entry name" value="DNA/RNA_pol_sf"/>
</dbReference>
<dbReference type="EMBL" id="LXQA010073487">
    <property type="protein sequence ID" value="MCI09675.1"/>
    <property type="molecule type" value="Genomic_DNA"/>
</dbReference>
<keyword evidence="2" id="KW-0695">RNA-directed DNA polymerase</keyword>
<proteinExistence type="predicted"/>